<dbReference type="AlphaFoldDB" id="A0A316X3J7"/>
<gene>
    <name evidence="1" type="ORF">C1638_004340</name>
</gene>
<dbReference type="OrthoDB" id="5464673at2"/>
<evidence type="ECO:0000313" key="1">
    <source>
        <dbReference type="EMBL" id="PWN68147.1"/>
    </source>
</evidence>
<evidence type="ECO:0000313" key="2">
    <source>
        <dbReference type="Proteomes" id="UP000236182"/>
    </source>
</evidence>
<dbReference type="EMBL" id="PPEI02000001">
    <property type="protein sequence ID" value="PWN68147.1"/>
    <property type="molecule type" value="Genomic_DNA"/>
</dbReference>
<reference evidence="1" key="1">
    <citation type="submission" date="2018-04" db="EMBL/GenBank/DDBJ databases">
        <title>Draft Genome Sequences of Chryseobacterium lactis NCTC11390T isolated from milk, Chryseobacterium oncorhynchi 701B-08T from rainbow trout, and Chryseobacterium viscerum 687B-08T from diseased fish.</title>
        <authorList>
            <person name="Jeong J.-J."/>
            <person name="Lee Y.J."/>
            <person name="Pathiraja D."/>
            <person name="Park B."/>
            <person name="Choi I.-G."/>
            <person name="Kim K.D."/>
        </authorList>
    </citation>
    <scope>NUCLEOTIDE SEQUENCE [LARGE SCALE GENOMIC DNA]</scope>
    <source>
        <strain evidence="1">701B-08</strain>
    </source>
</reference>
<keyword evidence="2" id="KW-1185">Reference proteome</keyword>
<dbReference type="Proteomes" id="UP000236182">
    <property type="component" value="Unassembled WGS sequence"/>
</dbReference>
<evidence type="ECO:0008006" key="3">
    <source>
        <dbReference type="Google" id="ProtNLM"/>
    </source>
</evidence>
<dbReference type="InterPro" id="IPR032774">
    <property type="entry name" value="WG_beta_rep"/>
</dbReference>
<dbReference type="PANTHER" id="PTHR37841:SF1">
    <property type="entry name" value="DUF3298 DOMAIN-CONTAINING PROTEIN"/>
    <property type="match status" value="1"/>
</dbReference>
<dbReference type="Pfam" id="PF14903">
    <property type="entry name" value="WG_beta_rep"/>
    <property type="match status" value="3"/>
</dbReference>
<organism evidence="1 2">
    <name type="scientific">Chryseobacterium oncorhynchi</name>
    <dbReference type="NCBI Taxonomy" id="741074"/>
    <lineage>
        <taxon>Bacteria</taxon>
        <taxon>Pseudomonadati</taxon>
        <taxon>Bacteroidota</taxon>
        <taxon>Flavobacteriia</taxon>
        <taxon>Flavobacteriales</taxon>
        <taxon>Weeksellaceae</taxon>
        <taxon>Chryseobacterium group</taxon>
        <taxon>Chryseobacterium</taxon>
    </lineage>
</organism>
<name>A0A316X3J7_9FLAO</name>
<comment type="caution">
    <text evidence="1">The sequence shown here is derived from an EMBL/GenBank/DDBJ whole genome shotgun (WGS) entry which is preliminary data.</text>
</comment>
<sequence length="274" mass="31610">MLLSFPCFLIFAQKYPELFPVSDRKKGYIGYYLADGTNVVPPQFCSASNNTDGYYLVSKADHEYEESGRRKEEHIPNTEKFGILNRKGEWIIGFDNNYSMIGLTNGFIMVYKNDLNGIVNDKNEILIPIEYETLDPMYSNLIAAKKNGKKGIIDIHNKILIPFQYDEIYGFHLVKSKNQYHALVRVGDQWGVIDEKGKYIVELSDTELVTLTDTSVIIQKNGLYGLSDFKLKTIIPAEYTEQLFTGEEIQLLKNDVYYYFSQEGKLLRKEKIKK</sequence>
<proteinExistence type="predicted"/>
<protein>
    <recommendedName>
        <fullName evidence="3">WG repeat-containing protein</fullName>
    </recommendedName>
</protein>
<accession>A0A316X3J7</accession>
<dbReference type="PANTHER" id="PTHR37841">
    <property type="entry name" value="GLR2918 PROTEIN"/>
    <property type="match status" value="1"/>
</dbReference>